<reference evidence="1 2" key="1">
    <citation type="submission" date="2016-10" db="EMBL/GenBank/DDBJ databases">
        <title>Pseudomonas lactis sp. nov. and Pseudomonas paralactis sp. nov., isolated from bovine raw milk.</title>
        <authorList>
            <person name="Von Neubeck M."/>
            <person name="Huptas C."/>
            <person name="Glueck C."/>
            <person name="Krewinkel M."/>
            <person name="Stoeckel M."/>
            <person name="Stressler T."/>
            <person name="Fischer L."/>
            <person name="Hinrichs J."/>
            <person name="Scherer S."/>
            <person name="Wenning M."/>
        </authorList>
    </citation>
    <scope>NUCLEOTIDE SEQUENCE [LARGE SCALE GENOMIC DNA]</scope>
    <source>
        <strain evidence="1 2">DSM 18862</strain>
    </source>
</reference>
<protein>
    <recommendedName>
        <fullName evidence="3">Peptidase M10 metallopeptidase domain-containing protein</fullName>
    </recommendedName>
</protein>
<proteinExistence type="predicted"/>
<sequence length="192" mass="22093">MPAPAAPKPINLNVYIHRDLHGDSRLPSLREDYFSWLQTELEDLSGRTVMITFHQETGPAYLIDFKYRGDHRASLSAWKHTVLQHLEHASITLSPLDLYLLLTRDDIDSQAAGVAYLHDSFGIAATTSYRIAAHEVGHMLGALHKDGDNIFNGWWHETLMKNRDFFSFLRGNAYRFSDKNRDNIRTYLSQFD</sequence>
<gene>
    <name evidence="1" type="ORF">BLL37_11025</name>
</gene>
<comment type="caution">
    <text evidence="1">The sequence shown here is derived from an EMBL/GenBank/DDBJ whole genome shotgun (WGS) entry which is preliminary data.</text>
</comment>
<dbReference type="SUPFAM" id="SSF55486">
    <property type="entry name" value="Metalloproteases ('zincins'), catalytic domain"/>
    <property type="match status" value="1"/>
</dbReference>
<accession>A0A1V2JLA6</accession>
<dbReference type="GO" id="GO:0008237">
    <property type="term" value="F:metallopeptidase activity"/>
    <property type="evidence" value="ECO:0007669"/>
    <property type="project" value="InterPro"/>
</dbReference>
<keyword evidence="2" id="KW-1185">Reference proteome</keyword>
<dbReference type="InterPro" id="IPR024079">
    <property type="entry name" value="MetalloPept_cat_dom_sf"/>
</dbReference>
<dbReference type="Proteomes" id="UP000188559">
    <property type="component" value="Unassembled WGS sequence"/>
</dbReference>
<name>A0A1V2JLA6_PSEAZ</name>
<dbReference type="EMBL" id="MNPV01000003">
    <property type="protein sequence ID" value="ONH46020.1"/>
    <property type="molecule type" value="Genomic_DNA"/>
</dbReference>
<evidence type="ECO:0008006" key="3">
    <source>
        <dbReference type="Google" id="ProtNLM"/>
    </source>
</evidence>
<dbReference type="Gene3D" id="3.40.390.10">
    <property type="entry name" value="Collagenase (Catalytic Domain)"/>
    <property type="match status" value="1"/>
</dbReference>
<evidence type="ECO:0000313" key="1">
    <source>
        <dbReference type="EMBL" id="ONH46020.1"/>
    </source>
</evidence>
<evidence type="ECO:0000313" key="2">
    <source>
        <dbReference type="Proteomes" id="UP000188559"/>
    </source>
</evidence>
<dbReference type="AlphaFoldDB" id="A0A1V2JLA6"/>
<organism evidence="1 2">
    <name type="scientific">Pseudomonas azotoformans</name>
    <dbReference type="NCBI Taxonomy" id="47878"/>
    <lineage>
        <taxon>Bacteria</taxon>
        <taxon>Pseudomonadati</taxon>
        <taxon>Pseudomonadota</taxon>
        <taxon>Gammaproteobacteria</taxon>
        <taxon>Pseudomonadales</taxon>
        <taxon>Pseudomonadaceae</taxon>
        <taxon>Pseudomonas</taxon>
    </lineage>
</organism>